<dbReference type="EMBL" id="BMYK01000012">
    <property type="protein sequence ID" value="GHC89162.1"/>
    <property type="molecule type" value="Genomic_DNA"/>
</dbReference>
<sequence length="70" mass="7923">MEHLRTYTAWRAAESAAREAADNFAAAIRAGRHPSEREMGELSRLRTSASEALQRMIEQAQTLPRHSTRD</sequence>
<organism evidence="1 2">
    <name type="scientific">Pseudorhodoferax aquiterrae</name>
    <dbReference type="NCBI Taxonomy" id="747304"/>
    <lineage>
        <taxon>Bacteria</taxon>
        <taxon>Pseudomonadati</taxon>
        <taxon>Pseudomonadota</taxon>
        <taxon>Betaproteobacteria</taxon>
        <taxon>Burkholderiales</taxon>
        <taxon>Comamonadaceae</taxon>
    </lineage>
</organism>
<gene>
    <name evidence="1" type="ORF">GCM10007320_36540</name>
</gene>
<protein>
    <submittedName>
        <fullName evidence="1">Uncharacterized protein</fullName>
    </submittedName>
</protein>
<name>A0ABQ3G5A1_9BURK</name>
<evidence type="ECO:0000313" key="2">
    <source>
        <dbReference type="Proteomes" id="UP000626210"/>
    </source>
</evidence>
<evidence type="ECO:0000313" key="1">
    <source>
        <dbReference type="EMBL" id="GHC89162.1"/>
    </source>
</evidence>
<keyword evidence="2" id="KW-1185">Reference proteome</keyword>
<dbReference type="Proteomes" id="UP000626210">
    <property type="component" value="Unassembled WGS sequence"/>
</dbReference>
<accession>A0ABQ3G5A1</accession>
<dbReference type="RefSeq" id="WP_189688369.1">
    <property type="nucleotide sequence ID" value="NZ_BMYK01000012.1"/>
</dbReference>
<comment type="caution">
    <text evidence="1">The sequence shown here is derived from an EMBL/GenBank/DDBJ whole genome shotgun (WGS) entry which is preliminary data.</text>
</comment>
<proteinExistence type="predicted"/>
<reference evidence="2" key="1">
    <citation type="journal article" date="2019" name="Int. J. Syst. Evol. Microbiol.">
        <title>The Global Catalogue of Microorganisms (GCM) 10K type strain sequencing project: providing services to taxonomists for standard genome sequencing and annotation.</title>
        <authorList>
            <consortium name="The Broad Institute Genomics Platform"/>
            <consortium name="The Broad Institute Genome Sequencing Center for Infectious Disease"/>
            <person name="Wu L."/>
            <person name="Ma J."/>
        </authorList>
    </citation>
    <scope>NUCLEOTIDE SEQUENCE [LARGE SCALE GENOMIC DNA]</scope>
    <source>
        <strain evidence="2">KCTC 23314</strain>
    </source>
</reference>